<sequence length="302" mass="33552">MKALQDFRIFIKTARLGSLSETARQMDLTPAATSAAVKRLEAEVGTALFIRSTRNLRLTPHGELFLSHCEQAVEAIEDGFASVKSGQSELTGLLQIALPSDLGRRLMLRWIDEFIEQNPKLSVRLHLSDSIADMYRQPVDIALRYGNPPDSSLIALPVAAKNQRVLCASPEYLEKFGAPTHPGQLTRHNCLCFALSDSLHARWHFYRDTIEESVHVSGNRMANDGDAVRRWAIAGHGIAYKSLLDIAEDLEEGKLVRVCPEWQGETAPLNLICASRRQLSPAIQALREHLSSKANTLLHSLN</sequence>
<keyword evidence="3" id="KW-0238">DNA-binding</keyword>
<dbReference type="FunFam" id="1.10.10.10:FF:000001">
    <property type="entry name" value="LysR family transcriptional regulator"/>
    <property type="match status" value="1"/>
</dbReference>
<dbReference type="Gene3D" id="3.40.190.290">
    <property type="match status" value="1"/>
</dbReference>
<dbReference type="Pfam" id="PF03466">
    <property type="entry name" value="LysR_substrate"/>
    <property type="match status" value="1"/>
</dbReference>
<dbReference type="RefSeq" id="WP_007463677.1">
    <property type="nucleotide sequence ID" value="NZ_AMZO01000006.1"/>
</dbReference>
<dbReference type="AlphaFoldDB" id="L8JD50"/>
<dbReference type="PANTHER" id="PTHR30537:SF21">
    <property type="entry name" value="HTH-TYPE TRANSCRIPTIONAL REGULATOR SINR-RELATED"/>
    <property type="match status" value="1"/>
</dbReference>
<evidence type="ECO:0000313" key="6">
    <source>
        <dbReference type="EMBL" id="ELR66746.1"/>
    </source>
</evidence>
<proteinExistence type="inferred from homology"/>
<gene>
    <name evidence="6" type="ORF">C942_04444</name>
</gene>
<accession>L8JD50</accession>
<dbReference type="InterPro" id="IPR036388">
    <property type="entry name" value="WH-like_DNA-bd_sf"/>
</dbReference>
<reference evidence="6 7" key="1">
    <citation type="submission" date="2012-12" db="EMBL/GenBank/DDBJ databases">
        <title>Genome Assembly of Photobacterium sp. AK15.</title>
        <authorList>
            <person name="Khatri I."/>
            <person name="Vaidya B."/>
            <person name="Srinivas T.N.R."/>
            <person name="Subramanian S."/>
            <person name="Pinnaka A."/>
        </authorList>
    </citation>
    <scope>NUCLEOTIDE SEQUENCE [LARGE SCALE GENOMIC DNA]</scope>
    <source>
        <strain evidence="6 7">AK15</strain>
    </source>
</reference>
<dbReference type="FunFam" id="3.40.190.290:FF:000001">
    <property type="entry name" value="Transcriptional regulator, LysR family"/>
    <property type="match status" value="1"/>
</dbReference>
<dbReference type="InterPro" id="IPR058163">
    <property type="entry name" value="LysR-type_TF_proteobact-type"/>
</dbReference>
<dbReference type="OrthoDB" id="9786526at2"/>
<dbReference type="PANTHER" id="PTHR30537">
    <property type="entry name" value="HTH-TYPE TRANSCRIPTIONAL REGULATOR"/>
    <property type="match status" value="1"/>
</dbReference>
<evidence type="ECO:0000313" key="7">
    <source>
        <dbReference type="Proteomes" id="UP000011134"/>
    </source>
</evidence>
<comment type="caution">
    <text evidence="6">The sequence shown here is derived from an EMBL/GenBank/DDBJ whole genome shotgun (WGS) entry which is preliminary data.</text>
</comment>
<dbReference type="PATRIC" id="fig|1056511.3.peg.1273"/>
<evidence type="ECO:0000256" key="3">
    <source>
        <dbReference type="ARBA" id="ARBA00023125"/>
    </source>
</evidence>
<comment type="similarity">
    <text evidence="1">Belongs to the LysR transcriptional regulatory family.</text>
</comment>
<dbReference type="Proteomes" id="UP000011134">
    <property type="component" value="Unassembled WGS sequence"/>
</dbReference>
<dbReference type="SUPFAM" id="SSF53850">
    <property type="entry name" value="Periplasmic binding protein-like II"/>
    <property type="match status" value="1"/>
</dbReference>
<dbReference type="CDD" id="cd08422">
    <property type="entry name" value="PBP2_CrgA_like"/>
    <property type="match status" value="1"/>
</dbReference>
<feature type="domain" description="HTH lysR-type" evidence="5">
    <location>
        <begin position="1"/>
        <end position="59"/>
    </location>
</feature>
<name>L8JD50_9GAMM</name>
<evidence type="ECO:0000256" key="4">
    <source>
        <dbReference type="ARBA" id="ARBA00023163"/>
    </source>
</evidence>
<dbReference type="SUPFAM" id="SSF46785">
    <property type="entry name" value="Winged helix' DNA-binding domain"/>
    <property type="match status" value="1"/>
</dbReference>
<dbReference type="EMBL" id="AMZO01000006">
    <property type="protein sequence ID" value="ELR66746.1"/>
    <property type="molecule type" value="Genomic_DNA"/>
</dbReference>
<dbReference type="InterPro" id="IPR036390">
    <property type="entry name" value="WH_DNA-bd_sf"/>
</dbReference>
<dbReference type="Pfam" id="PF00126">
    <property type="entry name" value="HTH_1"/>
    <property type="match status" value="1"/>
</dbReference>
<dbReference type="GO" id="GO:0006351">
    <property type="term" value="P:DNA-templated transcription"/>
    <property type="evidence" value="ECO:0007669"/>
    <property type="project" value="TreeGrafter"/>
</dbReference>
<dbReference type="GO" id="GO:0003700">
    <property type="term" value="F:DNA-binding transcription factor activity"/>
    <property type="evidence" value="ECO:0007669"/>
    <property type="project" value="InterPro"/>
</dbReference>
<evidence type="ECO:0000256" key="2">
    <source>
        <dbReference type="ARBA" id="ARBA00023015"/>
    </source>
</evidence>
<keyword evidence="2" id="KW-0805">Transcription regulation</keyword>
<evidence type="ECO:0000259" key="5">
    <source>
        <dbReference type="PROSITE" id="PS50931"/>
    </source>
</evidence>
<dbReference type="GO" id="GO:0043565">
    <property type="term" value="F:sequence-specific DNA binding"/>
    <property type="evidence" value="ECO:0007669"/>
    <property type="project" value="TreeGrafter"/>
</dbReference>
<keyword evidence="4" id="KW-0804">Transcription</keyword>
<dbReference type="PROSITE" id="PS50931">
    <property type="entry name" value="HTH_LYSR"/>
    <property type="match status" value="1"/>
</dbReference>
<dbReference type="InterPro" id="IPR005119">
    <property type="entry name" value="LysR_subst-bd"/>
</dbReference>
<organism evidence="6 7">
    <name type="scientific">Photobacterium marinum</name>
    <dbReference type="NCBI Taxonomy" id="1056511"/>
    <lineage>
        <taxon>Bacteria</taxon>
        <taxon>Pseudomonadati</taxon>
        <taxon>Pseudomonadota</taxon>
        <taxon>Gammaproteobacteria</taxon>
        <taxon>Vibrionales</taxon>
        <taxon>Vibrionaceae</taxon>
        <taxon>Photobacterium</taxon>
    </lineage>
</organism>
<protein>
    <submittedName>
        <fullName evidence="6">Transcriptional regulator, LysR family</fullName>
    </submittedName>
</protein>
<keyword evidence="7" id="KW-1185">Reference proteome</keyword>
<dbReference type="Gene3D" id="1.10.10.10">
    <property type="entry name" value="Winged helix-like DNA-binding domain superfamily/Winged helix DNA-binding domain"/>
    <property type="match status" value="1"/>
</dbReference>
<dbReference type="InterPro" id="IPR000847">
    <property type="entry name" value="LysR_HTH_N"/>
</dbReference>
<evidence type="ECO:0000256" key="1">
    <source>
        <dbReference type="ARBA" id="ARBA00009437"/>
    </source>
</evidence>